<accession>G3GU95</accession>
<reference evidence="3" key="1">
    <citation type="journal article" date="2011" name="Nat. Biotechnol.">
        <title>The genomic sequence of the Chinese hamster ovary (CHO)-K1 cell line.</title>
        <authorList>
            <person name="Xu X."/>
            <person name="Nagarajan H."/>
            <person name="Lewis N.E."/>
            <person name="Pan S."/>
            <person name="Cai Z."/>
            <person name="Liu X."/>
            <person name="Chen W."/>
            <person name="Xie M."/>
            <person name="Wang W."/>
            <person name="Hammond S."/>
            <person name="Andersen M.R."/>
            <person name="Neff N."/>
            <person name="Passarelli B."/>
            <person name="Koh W."/>
            <person name="Fan H.C."/>
            <person name="Wang J."/>
            <person name="Gui Y."/>
            <person name="Lee K.H."/>
            <person name="Betenbaugh M.J."/>
            <person name="Quake S.R."/>
            <person name="Famili I."/>
            <person name="Palsson B.O."/>
            <person name="Wang J."/>
        </authorList>
    </citation>
    <scope>NUCLEOTIDE SEQUENCE [LARGE SCALE GENOMIC DNA]</scope>
    <source>
        <strain evidence="3">CHO K1 cell line</strain>
    </source>
</reference>
<evidence type="ECO:0000256" key="1">
    <source>
        <dbReference type="SAM" id="MobiDB-lite"/>
    </source>
</evidence>
<sequence length="52" mass="5985">MAQWLRTLTASRGPRFNSQHSHGSSQLSVTLFQEIRDNFTQTYVGKTPMCIR</sequence>
<evidence type="ECO:0000313" key="3">
    <source>
        <dbReference type="Proteomes" id="UP000001075"/>
    </source>
</evidence>
<protein>
    <submittedName>
        <fullName evidence="2">Uncharacterized protein</fullName>
    </submittedName>
</protein>
<proteinExistence type="predicted"/>
<gene>
    <name evidence="2" type="ORF">I79_001248</name>
</gene>
<feature type="region of interest" description="Disordered" evidence="1">
    <location>
        <begin position="1"/>
        <end position="26"/>
    </location>
</feature>
<dbReference type="Proteomes" id="UP000001075">
    <property type="component" value="Unassembled WGS sequence"/>
</dbReference>
<evidence type="ECO:0000313" key="2">
    <source>
        <dbReference type="EMBL" id="EGV95651.1"/>
    </source>
</evidence>
<dbReference type="EMBL" id="JH000027">
    <property type="protein sequence ID" value="EGV95651.1"/>
    <property type="molecule type" value="Genomic_DNA"/>
</dbReference>
<organism evidence="2 3">
    <name type="scientific">Cricetulus griseus</name>
    <name type="common">Chinese hamster</name>
    <name type="synonym">Cricetulus barabensis griseus</name>
    <dbReference type="NCBI Taxonomy" id="10029"/>
    <lineage>
        <taxon>Eukaryota</taxon>
        <taxon>Metazoa</taxon>
        <taxon>Chordata</taxon>
        <taxon>Craniata</taxon>
        <taxon>Vertebrata</taxon>
        <taxon>Euteleostomi</taxon>
        <taxon>Mammalia</taxon>
        <taxon>Eutheria</taxon>
        <taxon>Euarchontoglires</taxon>
        <taxon>Glires</taxon>
        <taxon>Rodentia</taxon>
        <taxon>Myomorpha</taxon>
        <taxon>Muroidea</taxon>
        <taxon>Cricetidae</taxon>
        <taxon>Cricetinae</taxon>
        <taxon>Cricetulus</taxon>
    </lineage>
</organism>
<dbReference type="AlphaFoldDB" id="G3GU95"/>
<name>G3GU95_CRIGR</name>
<dbReference type="InParanoid" id="G3GU95"/>